<dbReference type="RefSeq" id="WP_068167918.1">
    <property type="nucleotide sequence ID" value="NZ_AOGK01000019.1"/>
</dbReference>
<evidence type="ECO:0000313" key="6">
    <source>
        <dbReference type="Proteomes" id="UP001152876"/>
    </source>
</evidence>
<organism evidence="5 6">
    <name type="scientific">Hydrogenophaga taeniospiralis CCUG 15921</name>
    <dbReference type="NCBI Taxonomy" id="1281780"/>
    <lineage>
        <taxon>Bacteria</taxon>
        <taxon>Pseudomonadati</taxon>
        <taxon>Pseudomonadota</taxon>
        <taxon>Betaproteobacteria</taxon>
        <taxon>Burkholderiales</taxon>
        <taxon>Comamonadaceae</taxon>
        <taxon>Hydrogenophaga</taxon>
    </lineage>
</organism>
<evidence type="ECO:0000256" key="1">
    <source>
        <dbReference type="ARBA" id="ARBA00022563"/>
    </source>
</evidence>
<dbReference type="EC" id="3.5.1.10" evidence="3"/>
<keyword evidence="2 3" id="KW-0378">Hydrolase</keyword>
<evidence type="ECO:0000259" key="4">
    <source>
        <dbReference type="Pfam" id="PF00551"/>
    </source>
</evidence>
<dbReference type="CDD" id="cd08648">
    <property type="entry name" value="FMT_core_Formyl-FH4-Hydrolase_C"/>
    <property type="match status" value="1"/>
</dbReference>
<dbReference type="OrthoDB" id="9806170at2"/>
<dbReference type="InterPro" id="IPR004810">
    <property type="entry name" value="PurU"/>
</dbReference>
<dbReference type="GO" id="GO:0008864">
    <property type="term" value="F:formyltetrahydrofolate deformylase activity"/>
    <property type="evidence" value="ECO:0007669"/>
    <property type="project" value="UniProtKB-UniRule"/>
</dbReference>
<dbReference type="PIRSF" id="PIRSF036480">
    <property type="entry name" value="FormyFH4_hydr"/>
    <property type="match status" value="1"/>
</dbReference>
<comment type="function">
    <text evidence="3">Catalyzes the hydrolysis of 10-formyltetrahydrofolate (formyl-FH4) to formate and tetrahydrofolate (FH4).</text>
</comment>
<dbReference type="HAMAP" id="MF_01927">
    <property type="entry name" value="PurU"/>
    <property type="match status" value="1"/>
</dbReference>
<protein>
    <recommendedName>
        <fullName evidence="3">Formyltetrahydrofolate deformylase</fullName>
        <ecNumber evidence="3">3.5.1.10</ecNumber>
    </recommendedName>
    <alternativeName>
        <fullName evidence="3">Formyl-FH(4) hydrolase</fullName>
    </alternativeName>
</protein>
<accession>A0A9X4NW21</accession>
<dbReference type="PANTHER" id="PTHR42706:SF1">
    <property type="entry name" value="FORMYLTETRAHYDROFOLATE DEFORMYLASE 2, MITOCHONDRIAL"/>
    <property type="match status" value="1"/>
</dbReference>
<comment type="similarity">
    <text evidence="3">Belongs to the PurU family.</text>
</comment>
<dbReference type="SUPFAM" id="SSF55021">
    <property type="entry name" value="ACT-like"/>
    <property type="match status" value="1"/>
</dbReference>
<dbReference type="InterPro" id="IPR002376">
    <property type="entry name" value="Formyl_transf_N"/>
</dbReference>
<dbReference type="Pfam" id="PF00551">
    <property type="entry name" value="Formyl_trans_N"/>
    <property type="match status" value="1"/>
</dbReference>
<evidence type="ECO:0000313" key="5">
    <source>
        <dbReference type="EMBL" id="MDG5977361.1"/>
    </source>
</evidence>
<keyword evidence="1 3" id="KW-0554">One-carbon metabolism</keyword>
<dbReference type="SUPFAM" id="SSF53328">
    <property type="entry name" value="Formyltransferase"/>
    <property type="match status" value="1"/>
</dbReference>
<keyword evidence="3" id="KW-0658">Purine biosynthesis</keyword>
<dbReference type="InterPro" id="IPR045865">
    <property type="entry name" value="ACT-like_dom_sf"/>
</dbReference>
<dbReference type="Gene3D" id="3.30.70.260">
    <property type="match status" value="1"/>
</dbReference>
<dbReference type="EMBL" id="AOGK01000019">
    <property type="protein sequence ID" value="MDG5977361.1"/>
    <property type="molecule type" value="Genomic_DNA"/>
</dbReference>
<dbReference type="CDD" id="cd04875">
    <property type="entry name" value="ACT_F4HF-DF"/>
    <property type="match status" value="1"/>
</dbReference>
<dbReference type="NCBIfam" id="NF004684">
    <property type="entry name" value="PRK06027.1"/>
    <property type="match status" value="1"/>
</dbReference>
<comment type="catalytic activity">
    <reaction evidence="3">
        <text>(6R)-10-formyltetrahydrofolate + H2O = (6S)-5,6,7,8-tetrahydrofolate + formate + H(+)</text>
        <dbReference type="Rhea" id="RHEA:19833"/>
        <dbReference type="ChEBI" id="CHEBI:15377"/>
        <dbReference type="ChEBI" id="CHEBI:15378"/>
        <dbReference type="ChEBI" id="CHEBI:15740"/>
        <dbReference type="ChEBI" id="CHEBI:57453"/>
        <dbReference type="ChEBI" id="CHEBI:195366"/>
        <dbReference type="EC" id="3.5.1.10"/>
    </reaction>
</comment>
<comment type="pathway">
    <text evidence="3">Purine metabolism; IMP biosynthesis via de novo pathway; formate from 10-formyl-5,6,7,8-tetrahydrofolate: step 1/1.</text>
</comment>
<dbReference type="AlphaFoldDB" id="A0A9X4NW21"/>
<name>A0A9X4NW21_9BURK</name>
<dbReference type="InterPro" id="IPR041729">
    <property type="entry name" value="Formyl-FH4-Hydrolase_C"/>
</dbReference>
<dbReference type="GO" id="GO:0006730">
    <property type="term" value="P:one-carbon metabolic process"/>
    <property type="evidence" value="ECO:0007669"/>
    <property type="project" value="UniProtKB-KW"/>
</dbReference>
<evidence type="ECO:0000256" key="3">
    <source>
        <dbReference type="HAMAP-Rule" id="MF_01927"/>
    </source>
</evidence>
<reference evidence="5" key="1">
    <citation type="submission" date="2013-01" db="EMBL/GenBank/DDBJ databases">
        <title>Genome draft of Hydrogenophaga taeniospiralis 2K1.</title>
        <authorList>
            <person name="Gomila M."/>
            <person name="Lalucat J."/>
        </authorList>
    </citation>
    <scope>NUCLEOTIDE SEQUENCE</scope>
    <source>
        <strain evidence="5">CCUG 15921</strain>
    </source>
</reference>
<feature type="domain" description="Formyl transferase N-terminal" evidence="4">
    <location>
        <begin position="101"/>
        <end position="273"/>
    </location>
</feature>
<keyword evidence="6" id="KW-1185">Reference proteome</keyword>
<evidence type="ECO:0000256" key="2">
    <source>
        <dbReference type="ARBA" id="ARBA00022801"/>
    </source>
</evidence>
<dbReference type="Proteomes" id="UP001152876">
    <property type="component" value="Unassembled WGS sequence"/>
</dbReference>
<dbReference type="InterPro" id="IPR036477">
    <property type="entry name" value="Formyl_transf_N_sf"/>
</dbReference>
<comment type="caution">
    <text evidence="5">The sequence shown here is derived from an EMBL/GenBank/DDBJ whole genome shotgun (WGS) entry which is preliminary data.</text>
</comment>
<gene>
    <name evidence="3" type="primary">purU</name>
    <name evidence="5" type="ORF">H010_19032</name>
</gene>
<proteinExistence type="inferred from homology"/>
<feature type="active site" evidence="3">
    <location>
        <position position="240"/>
    </location>
</feature>
<dbReference type="PRINTS" id="PR01575">
    <property type="entry name" value="FFH4HYDRLASE"/>
</dbReference>
<dbReference type="Gene3D" id="3.40.50.170">
    <property type="entry name" value="Formyl transferase, N-terminal domain"/>
    <property type="match status" value="1"/>
</dbReference>
<dbReference type="PANTHER" id="PTHR42706">
    <property type="entry name" value="FORMYLTETRAHYDROFOLATE DEFORMYLASE"/>
    <property type="match status" value="1"/>
</dbReference>
<dbReference type="InterPro" id="IPR044074">
    <property type="entry name" value="PurU_ACT"/>
</dbReference>
<dbReference type="GO" id="GO:0006189">
    <property type="term" value="P:'de novo' IMP biosynthetic process"/>
    <property type="evidence" value="ECO:0007669"/>
    <property type="project" value="UniProtKB-UniRule"/>
</dbReference>
<sequence>MQASPNESTREPARYVLTLAVASAQGQVAAMVALLERHGAYIEEFAVFDDALVSRFYVRIVFRLDGDKASGIAALREAYAQLMDGFDGAEGAIHDLSRPTRVMIMVSKADHCLRDLLAQWRRKELNMDVVAVVSNHADLGPLAVAEGIPFHHLPITADTKPQQEAALLACIEQHEAELVVLARYMQVLSEEMCEKLAGRVINIHHSFLPGFKGARPYEQAHARGVKLIGATAHFATSDLDEGPIIEQALERVDHAYSPELLLSTGRSVECLALGRALRYVLEHRVFLNGLRTVVLR</sequence>